<proteinExistence type="predicted"/>
<evidence type="ECO:0000313" key="3">
    <source>
        <dbReference type="EMBL" id="PTQ68317.1"/>
    </source>
</evidence>
<dbReference type="PIRSF" id="PIRSF027386">
    <property type="entry name" value="UCP027386_ABC_sbc_TM0202"/>
    <property type="match status" value="1"/>
</dbReference>
<dbReference type="PROSITE" id="PS51318">
    <property type="entry name" value="TAT"/>
    <property type="match status" value="1"/>
</dbReference>
<dbReference type="Pfam" id="PF09084">
    <property type="entry name" value="NMT1"/>
    <property type="match status" value="1"/>
</dbReference>
<dbReference type="EMBL" id="QAOH01000015">
    <property type="protein sequence ID" value="PTQ68317.1"/>
    <property type="molecule type" value="Genomic_DNA"/>
</dbReference>
<accession>A0A2T5H9S4</accession>
<keyword evidence="1" id="KW-0732">Signal</keyword>
<dbReference type="Proteomes" id="UP000244077">
    <property type="component" value="Unassembled WGS sequence"/>
</dbReference>
<evidence type="ECO:0000259" key="2">
    <source>
        <dbReference type="Pfam" id="PF09084"/>
    </source>
</evidence>
<feature type="chain" id="PRO_5015693616" evidence="1">
    <location>
        <begin position="30"/>
        <end position="330"/>
    </location>
</feature>
<reference evidence="3 4" key="1">
    <citation type="submission" date="2018-04" db="EMBL/GenBank/DDBJ databases">
        <title>Genomic Encyclopedia of Archaeal and Bacterial Type Strains, Phase II (KMG-II): from individual species to whole genera.</title>
        <authorList>
            <person name="Goeker M."/>
        </authorList>
    </citation>
    <scope>NUCLEOTIDE SEQUENCE [LARGE SCALE GENOMIC DNA]</scope>
    <source>
        <strain evidence="3 4">DSM 100434</strain>
    </source>
</reference>
<comment type="caution">
    <text evidence="3">The sequence shown here is derived from an EMBL/GenBank/DDBJ whole genome shotgun (WGS) entry which is preliminary data.</text>
</comment>
<dbReference type="SUPFAM" id="SSF53850">
    <property type="entry name" value="Periplasmic binding protein-like II"/>
    <property type="match status" value="1"/>
</dbReference>
<dbReference type="RefSeq" id="WP_170109333.1">
    <property type="nucleotide sequence ID" value="NZ_QAOH01000015.1"/>
</dbReference>
<gene>
    <name evidence="3" type="ORF">C8N42_11529</name>
</gene>
<keyword evidence="4" id="KW-1185">Reference proteome</keyword>
<dbReference type="PANTHER" id="PTHR30024">
    <property type="entry name" value="ALIPHATIC SULFONATES-BINDING PROTEIN-RELATED"/>
    <property type="match status" value="1"/>
</dbReference>
<evidence type="ECO:0000256" key="1">
    <source>
        <dbReference type="SAM" id="SignalP"/>
    </source>
</evidence>
<feature type="signal peptide" evidence="1">
    <location>
        <begin position="1"/>
        <end position="29"/>
    </location>
</feature>
<dbReference type="InterPro" id="IPR006311">
    <property type="entry name" value="TAT_signal"/>
</dbReference>
<dbReference type="AlphaFoldDB" id="A0A2T5H9S4"/>
<name>A0A2T5H9S4_9RHOB</name>
<dbReference type="Gene3D" id="3.40.190.10">
    <property type="entry name" value="Periplasmic binding protein-like II"/>
    <property type="match status" value="2"/>
</dbReference>
<evidence type="ECO:0000313" key="4">
    <source>
        <dbReference type="Proteomes" id="UP000244077"/>
    </source>
</evidence>
<dbReference type="PANTHER" id="PTHR30024:SF46">
    <property type="entry name" value="ABC TRANSPORTER, SUBSTRATE-BINDING LIPOPROTEIN"/>
    <property type="match status" value="1"/>
</dbReference>
<sequence>MHDLPSRRRFLLSSAISVAALSMPAVLRAKTPLQGLTFYGPPAGPSITLAYAVAEGSFSDIAGEVAFKTWRDPDELRAGLTSGTMKVVIMPSNAAANLYNRGLGVRMVNAMTLGLNYIMTKDPAIKTPADLRGRSITFPFRNDTPDILLRRVLAAADVPENSLKIVNAATPIEAVQLLLSGRAETAVLPEPATTMAEMRALQAGQEVYRAINIQEEWGKITGLGPVAPQAGLAVMRDFDEANPGVIEAIQSAIEATLPKVIANPMEAAKAAANALGMPAPILAKSIPHSALSADRASSLRPQFEAMYKAVADVEPRAIGGQLPDDGFYRL</sequence>
<protein>
    <submittedName>
        <fullName evidence="3">NitT/TauT family transport system substrate-binding protein</fullName>
    </submittedName>
</protein>
<dbReference type="InterPro" id="IPR027024">
    <property type="entry name" value="UCP027386_ABC_sbc_TM0202"/>
</dbReference>
<feature type="domain" description="SsuA/THI5-like" evidence="2">
    <location>
        <begin position="53"/>
        <end position="267"/>
    </location>
</feature>
<dbReference type="InterPro" id="IPR015168">
    <property type="entry name" value="SsuA/THI5"/>
</dbReference>
<organism evidence="3 4">
    <name type="scientific">Celeribacter persicus</name>
    <dbReference type="NCBI Taxonomy" id="1651082"/>
    <lineage>
        <taxon>Bacteria</taxon>
        <taxon>Pseudomonadati</taxon>
        <taxon>Pseudomonadota</taxon>
        <taxon>Alphaproteobacteria</taxon>
        <taxon>Rhodobacterales</taxon>
        <taxon>Roseobacteraceae</taxon>
        <taxon>Celeribacter</taxon>
    </lineage>
</organism>